<evidence type="ECO:0000256" key="1">
    <source>
        <dbReference type="ARBA" id="ARBA00022801"/>
    </source>
</evidence>
<dbReference type="GO" id="GO:0004252">
    <property type="term" value="F:serine-type endopeptidase activity"/>
    <property type="evidence" value="ECO:0007669"/>
    <property type="project" value="TreeGrafter"/>
</dbReference>
<feature type="domain" description="Peptidase S9 prolyl oligopeptidase catalytic" evidence="3">
    <location>
        <begin position="439"/>
        <end position="649"/>
    </location>
</feature>
<dbReference type="InterPro" id="IPR001375">
    <property type="entry name" value="Peptidase_S9_cat"/>
</dbReference>
<evidence type="ECO:0000259" key="3">
    <source>
        <dbReference type="Pfam" id="PF00326"/>
    </source>
</evidence>
<dbReference type="Gene3D" id="3.40.50.1820">
    <property type="entry name" value="alpha/beta hydrolase"/>
    <property type="match status" value="1"/>
</dbReference>
<name>A0A372DIP9_9GAMM</name>
<evidence type="ECO:0000313" key="5">
    <source>
        <dbReference type="Proteomes" id="UP000262917"/>
    </source>
</evidence>
<feature type="chain" id="PRO_5016918646" evidence="2">
    <location>
        <begin position="23"/>
        <end position="653"/>
    </location>
</feature>
<dbReference type="Pfam" id="PF00326">
    <property type="entry name" value="Peptidase_S9"/>
    <property type="match status" value="1"/>
</dbReference>
<dbReference type="SUPFAM" id="SSF82171">
    <property type="entry name" value="DPP6 N-terminal domain-like"/>
    <property type="match status" value="1"/>
</dbReference>
<dbReference type="Proteomes" id="UP000262917">
    <property type="component" value="Unassembled WGS sequence"/>
</dbReference>
<keyword evidence="2" id="KW-0732">Signal</keyword>
<dbReference type="PANTHER" id="PTHR42776">
    <property type="entry name" value="SERINE PEPTIDASE S9 FAMILY MEMBER"/>
    <property type="match status" value="1"/>
</dbReference>
<keyword evidence="5" id="KW-1185">Reference proteome</keyword>
<dbReference type="InterPro" id="IPR029058">
    <property type="entry name" value="AB_hydrolase_fold"/>
</dbReference>
<organism evidence="4 5">
    <name type="scientific">Cognatiluteimonas weifangensis</name>
    <dbReference type="NCBI Taxonomy" id="2303539"/>
    <lineage>
        <taxon>Bacteria</taxon>
        <taxon>Pseudomonadati</taxon>
        <taxon>Pseudomonadota</taxon>
        <taxon>Gammaproteobacteria</taxon>
        <taxon>Lysobacterales</taxon>
        <taxon>Lysobacteraceae</taxon>
        <taxon>Cognatiluteimonas</taxon>
    </lineage>
</organism>
<dbReference type="RefSeq" id="WP_117203347.1">
    <property type="nucleotide sequence ID" value="NZ_JBHTBK010000051.1"/>
</dbReference>
<proteinExistence type="predicted"/>
<gene>
    <name evidence="4" type="ORF">D0Y53_10875</name>
</gene>
<dbReference type="PANTHER" id="PTHR42776:SF27">
    <property type="entry name" value="DIPEPTIDYL PEPTIDASE FAMILY MEMBER 6"/>
    <property type="match status" value="1"/>
</dbReference>
<accession>A0A372DIP9</accession>
<feature type="signal peptide" evidence="2">
    <location>
        <begin position="1"/>
        <end position="22"/>
    </location>
</feature>
<dbReference type="AlphaFoldDB" id="A0A372DIP9"/>
<comment type="caution">
    <text evidence="4">The sequence shown here is derived from an EMBL/GenBank/DDBJ whole genome shotgun (WGS) entry which is preliminary data.</text>
</comment>
<evidence type="ECO:0000313" key="4">
    <source>
        <dbReference type="EMBL" id="RFP59460.1"/>
    </source>
</evidence>
<dbReference type="SUPFAM" id="SSF53474">
    <property type="entry name" value="alpha/beta-Hydrolases"/>
    <property type="match status" value="1"/>
</dbReference>
<sequence length="653" mass="71663">MNRSPATLLAALLCLPSVPALAQAKLPVEDFARHAEINSAALSPTGEYVALAVPNEDGMETRLHIVKLDGSGSTQVLRFGKQQHVTSLTWSDNDQIVVSRAKMEPLEARPYSYGELMSSDVAGKTQETLFAYVPDAGQQRGRRKDRGFATVVKVLDDEPGQVLVDFTAWPQRRGDEDRPTAIYKVDTRSGHRELIEQTSETATFMFDHSGRARLKTTTDDNDDPVLMYRPGAGNDWQPVPKTLAGYNMSLLYVEADNNTAYAAIVDKGEPAQLYKVDLAKGTRMRLAGREDMGIGRVLYAGHDGPPFGVIFDEGKPSVQYLDPDSEWAKLHAGLLKAFPGQMVSILDWTRDNKKLLFLVWSDRNPGGYYLLDRSNNKVQLVNEVMPWIKAGSLSPSIPISFTTSDGLTLHGLYTGAIGKGPQPLVVLPHGGPHGPYDSWGYDSDVQFLANRGYGVLQINYRGSGGRGKAFLESGYLQWGGKMQDDLADGVRWAIAQKLADPSRICTFGASYGGYAALMQPIRYPDLYKCAIGYVGVYDLQVMKKKGDIDDGASGRRYLDRALGTDIAQLKAWSPAQNAAKIKVPVLLAAGKDDLRVPMDQFNALVNAFKAAGTPAETLVFDGEGHGFYKPEHRAELYRRIEAFLAKHIGPDAR</sequence>
<protein>
    <submittedName>
        <fullName evidence="4">S9 family peptidase</fullName>
    </submittedName>
</protein>
<dbReference type="OrthoDB" id="4269629at2"/>
<reference evidence="4 5" key="1">
    <citation type="submission" date="2018-08" db="EMBL/GenBank/DDBJ databases">
        <title>Lysobacter weifangensis sp. nov., a new member of the family 'Xanthomonadaceae', isolated from soil in a farmland.</title>
        <authorList>
            <person name="Zhao H."/>
        </authorList>
    </citation>
    <scope>NUCLEOTIDE SEQUENCE [LARGE SCALE GENOMIC DNA]</scope>
    <source>
        <strain evidence="4 5">WF-2</strain>
    </source>
</reference>
<evidence type="ECO:0000256" key="2">
    <source>
        <dbReference type="SAM" id="SignalP"/>
    </source>
</evidence>
<dbReference type="GO" id="GO:0006508">
    <property type="term" value="P:proteolysis"/>
    <property type="evidence" value="ECO:0007669"/>
    <property type="project" value="InterPro"/>
</dbReference>
<dbReference type="EMBL" id="QVPD01000012">
    <property type="protein sequence ID" value="RFP59460.1"/>
    <property type="molecule type" value="Genomic_DNA"/>
</dbReference>
<keyword evidence="1" id="KW-0378">Hydrolase</keyword>